<evidence type="ECO:0000313" key="5">
    <source>
        <dbReference type="WBParaSite" id="scaffold6488_cov336.g10896"/>
    </source>
</evidence>
<name>A0A915N3B8_MELJA</name>
<feature type="region of interest" description="Disordered" evidence="2">
    <location>
        <begin position="1"/>
        <end position="129"/>
    </location>
</feature>
<dbReference type="WBParaSite" id="scaffold6488_cov336.g10896">
    <property type="protein sequence ID" value="scaffold6488_cov336.g10896"/>
    <property type="gene ID" value="scaffold6488_cov336.g10896"/>
</dbReference>
<reference evidence="5" key="1">
    <citation type="submission" date="2022-11" db="UniProtKB">
        <authorList>
            <consortium name="WormBaseParasite"/>
        </authorList>
    </citation>
    <scope>IDENTIFICATION</scope>
</reference>
<keyword evidence="4" id="KW-1185">Reference proteome</keyword>
<feature type="compositionally biased region" description="Basic and acidic residues" evidence="2">
    <location>
        <begin position="1"/>
        <end position="124"/>
    </location>
</feature>
<dbReference type="AlphaFoldDB" id="A0A915N3B8"/>
<evidence type="ECO:0000259" key="3">
    <source>
        <dbReference type="Pfam" id="PF25430"/>
    </source>
</evidence>
<dbReference type="Proteomes" id="UP000887561">
    <property type="component" value="Unplaced"/>
</dbReference>
<accession>A0A915N3B8</accession>
<dbReference type="Pfam" id="PF25430">
    <property type="entry name" value="DDX23"/>
    <property type="match status" value="1"/>
</dbReference>
<sequence length="205" mass="24815">MEFDEEKSKDVKVDRKNRNDSSKTPKNTEDKKDVLKNLAEKEPAPPVKREPLSLEELLEKKKQMEEVNSKPKFLTKAEREAEALQRRKEEVERKQKELKDLEKQRNKFLSDARKSDRDRRDRAPKEKRKWGRRLHERKFIFDWEPTDDTSNDYNDLYKERHEVQFLGRGSIAGMDVNQQKKQKSEFYQKLLEQRRSEAEKEQEKH</sequence>
<dbReference type="GO" id="GO:0003724">
    <property type="term" value="F:RNA helicase activity"/>
    <property type="evidence" value="ECO:0007669"/>
    <property type="project" value="UniProtKB-EC"/>
</dbReference>
<dbReference type="InterPro" id="IPR057479">
    <property type="entry name" value="PRP28/DDX23-like_helical"/>
</dbReference>
<evidence type="ECO:0000313" key="4">
    <source>
        <dbReference type="Proteomes" id="UP000887561"/>
    </source>
</evidence>
<comment type="catalytic activity">
    <reaction evidence="1">
        <text>ATP + H2O = ADP + phosphate + H(+)</text>
        <dbReference type="Rhea" id="RHEA:13065"/>
        <dbReference type="ChEBI" id="CHEBI:15377"/>
        <dbReference type="ChEBI" id="CHEBI:15378"/>
        <dbReference type="ChEBI" id="CHEBI:30616"/>
        <dbReference type="ChEBI" id="CHEBI:43474"/>
        <dbReference type="ChEBI" id="CHEBI:456216"/>
        <dbReference type="EC" id="3.6.4.13"/>
    </reaction>
</comment>
<evidence type="ECO:0000256" key="2">
    <source>
        <dbReference type="SAM" id="MobiDB-lite"/>
    </source>
</evidence>
<evidence type="ECO:0000256" key="1">
    <source>
        <dbReference type="ARBA" id="ARBA00047984"/>
    </source>
</evidence>
<protein>
    <submittedName>
        <fullName evidence="5">BUD13 homolog</fullName>
    </submittedName>
</protein>
<proteinExistence type="predicted"/>
<feature type="domain" description="PRP28/DDX23-like helical" evidence="3">
    <location>
        <begin position="139"/>
        <end position="205"/>
    </location>
</feature>
<organism evidence="4 5">
    <name type="scientific">Meloidogyne javanica</name>
    <name type="common">Root-knot nematode worm</name>
    <dbReference type="NCBI Taxonomy" id="6303"/>
    <lineage>
        <taxon>Eukaryota</taxon>
        <taxon>Metazoa</taxon>
        <taxon>Ecdysozoa</taxon>
        <taxon>Nematoda</taxon>
        <taxon>Chromadorea</taxon>
        <taxon>Rhabditida</taxon>
        <taxon>Tylenchina</taxon>
        <taxon>Tylenchomorpha</taxon>
        <taxon>Tylenchoidea</taxon>
        <taxon>Meloidogynidae</taxon>
        <taxon>Meloidogyninae</taxon>
        <taxon>Meloidogyne</taxon>
        <taxon>Meloidogyne incognita group</taxon>
    </lineage>
</organism>